<proteinExistence type="predicted"/>
<dbReference type="AlphaFoldDB" id="A0A8H3WZS8"/>
<organism evidence="1 2">
    <name type="scientific">Gigaspora margarita</name>
    <dbReference type="NCBI Taxonomy" id="4874"/>
    <lineage>
        <taxon>Eukaryota</taxon>
        <taxon>Fungi</taxon>
        <taxon>Fungi incertae sedis</taxon>
        <taxon>Mucoromycota</taxon>
        <taxon>Glomeromycotina</taxon>
        <taxon>Glomeromycetes</taxon>
        <taxon>Diversisporales</taxon>
        <taxon>Gigasporaceae</taxon>
        <taxon>Gigaspora</taxon>
    </lineage>
</organism>
<protein>
    <submittedName>
        <fullName evidence="1">Uvr/rep helicase</fullName>
    </submittedName>
</protein>
<dbReference type="Proteomes" id="UP000439903">
    <property type="component" value="Unassembled WGS sequence"/>
</dbReference>
<keyword evidence="1" id="KW-0547">Nucleotide-binding</keyword>
<keyword evidence="1" id="KW-0347">Helicase</keyword>
<dbReference type="OrthoDB" id="2384917at2759"/>
<accession>A0A8H3WZS8</accession>
<evidence type="ECO:0000313" key="2">
    <source>
        <dbReference type="Proteomes" id="UP000439903"/>
    </source>
</evidence>
<dbReference type="GO" id="GO:0004386">
    <property type="term" value="F:helicase activity"/>
    <property type="evidence" value="ECO:0007669"/>
    <property type="project" value="UniProtKB-KW"/>
</dbReference>
<reference evidence="1 2" key="1">
    <citation type="journal article" date="2019" name="Environ. Microbiol.">
        <title>At the nexus of three kingdoms: the genome of the mycorrhizal fungus Gigaspora margarita provides insights into plant, endobacterial and fungal interactions.</title>
        <authorList>
            <person name="Venice F."/>
            <person name="Ghignone S."/>
            <person name="Salvioli di Fossalunga A."/>
            <person name="Amselem J."/>
            <person name="Novero M."/>
            <person name="Xianan X."/>
            <person name="Sedzielewska Toro K."/>
            <person name="Morin E."/>
            <person name="Lipzen A."/>
            <person name="Grigoriev I.V."/>
            <person name="Henrissat B."/>
            <person name="Martin F.M."/>
            <person name="Bonfante P."/>
        </authorList>
    </citation>
    <scope>NUCLEOTIDE SEQUENCE [LARGE SCALE GENOMIC DNA]</scope>
    <source>
        <strain evidence="1 2">BEG34</strain>
    </source>
</reference>
<keyword evidence="2" id="KW-1185">Reference proteome</keyword>
<sequence>MEIAFQINTMIANKIGMDLVINNHIWKAVPSNVQQRSWSVLRRPDFLKTLEYPNGLELDIYYGFAFEVQGEQHENMSNSFIEAIPINLLNSKSGINSR</sequence>
<evidence type="ECO:0000313" key="1">
    <source>
        <dbReference type="EMBL" id="KAF0384421.1"/>
    </source>
</evidence>
<dbReference type="EMBL" id="WTPW01002381">
    <property type="protein sequence ID" value="KAF0384421.1"/>
    <property type="molecule type" value="Genomic_DNA"/>
</dbReference>
<name>A0A8H3WZS8_GIGMA</name>
<gene>
    <name evidence="1" type="ORF">F8M41_011626</name>
</gene>
<keyword evidence="1" id="KW-0067">ATP-binding</keyword>
<keyword evidence="1" id="KW-0378">Hydrolase</keyword>
<comment type="caution">
    <text evidence="1">The sequence shown here is derived from an EMBL/GenBank/DDBJ whole genome shotgun (WGS) entry which is preliminary data.</text>
</comment>